<comment type="caution">
    <text evidence="1">The sequence shown here is derived from an EMBL/GenBank/DDBJ whole genome shotgun (WGS) entry which is preliminary data.</text>
</comment>
<dbReference type="EMBL" id="MCFL01000013">
    <property type="protein sequence ID" value="ORZ37268.1"/>
    <property type="molecule type" value="Genomic_DNA"/>
</dbReference>
<keyword evidence="2" id="KW-1185">Reference proteome</keyword>
<name>A0A1Y2HRQ0_9FUNG</name>
<gene>
    <name evidence="1" type="ORF">BCR44DRAFT_1042551</name>
</gene>
<dbReference type="Proteomes" id="UP000193411">
    <property type="component" value="Unassembled WGS sequence"/>
</dbReference>
<dbReference type="AlphaFoldDB" id="A0A1Y2HRQ0"/>
<sequence>MHVLPPCRRRHKVFLPGRFAGLSAVTLGRCAKLFRQAMSPGHFARSCRRQDTPPGHYARTSLWIRHGTLMDAPGPSPCATRNRACVTSTGRWHGGGTCDHACTS</sequence>
<protein>
    <submittedName>
        <fullName evidence="1">Uncharacterized protein</fullName>
    </submittedName>
</protein>
<organism evidence="1 2">
    <name type="scientific">Catenaria anguillulae PL171</name>
    <dbReference type="NCBI Taxonomy" id="765915"/>
    <lineage>
        <taxon>Eukaryota</taxon>
        <taxon>Fungi</taxon>
        <taxon>Fungi incertae sedis</taxon>
        <taxon>Blastocladiomycota</taxon>
        <taxon>Blastocladiomycetes</taxon>
        <taxon>Blastocladiales</taxon>
        <taxon>Catenariaceae</taxon>
        <taxon>Catenaria</taxon>
    </lineage>
</organism>
<evidence type="ECO:0000313" key="2">
    <source>
        <dbReference type="Proteomes" id="UP000193411"/>
    </source>
</evidence>
<reference evidence="1 2" key="1">
    <citation type="submission" date="2016-07" db="EMBL/GenBank/DDBJ databases">
        <title>Pervasive Adenine N6-methylation of Active Genes in Fungi.</title>
        <authorList>
            <consortium name="DOE Joint Genome Institute"/>
            <person name="Mondo S.J."/>
            <person name="Dannebaum R.O."/>
            <person name="Kuo R.C."/>
            <person name="Labutti K."/>
            <person name="Haridas S."/>
            <person name="Kuo A."/>
            <person name="Salamov A."/>
            <person name="Ahrendt S.R."/>
            <person name="Lipzen A."/>
            <person name="Sullivan W."/>
            <person name="Andreopoulos W.B."/>
            <person name="Clum A."/>
            <person name="Lindquist E."/>
            <person name="Daum C."/>
            <person name="Ramamoorthy G.K."/>
            <person name="Gryganskyi A."/>
            <person name="Culley D."/>
            <person name="Magnuson J.K."/>
            <person name="James T.Y."/>
            <person name="O'Malley M.A."/>
            <person name="Stajich J.E."/>
            <person name="Spatafora J.W."/>
            <person name="Visel A."/>
            <person name="Grigoriev I.V."/>
        </authorList>
    </citation>
    <scope>NUCLEOTIDE SEQUENCE [LARGE SCALE GENOMIC DNA]</scope>
    <source>
        <strain evidence="1 2">PL171</strain>
    </source>
</reference>
<accession>A0A1Y2HRQ0</accession>
<evidence type="ECO:0000313" key="1">
    <source>
        <dbReference type="EMBL" id="ORZ37268.1"/>
    </source>
</evidence>
<proteinExistence type="predicted"/>